<reference evidence="2 3" key="1">
    <citation type="journal article" date="2023" name="Plants (Basel)">
        <title>Bridging the Gap: Combining Genomics and Transcriptomics Approaches to Understand Stylosanthes scabra, an Orphan Legume from the Brazilian Caatinga.</title>
        <authorList>
            <person name="Ferreira-Neto J.R.C."/>
            <person name="da Silva M.D."/>
            <person name="Binneck E."/>
            <person name="de Melo N.F."/>
            <person name="da Silva R.H."/>
            <person name="de Melo A.L.T.M."/>
            <person name="Pandolfi V."/>
            <person name="Bustamante F.O."/>
            <person name="Brasileiro-Vidal A.C."/>
            <person name="Benko-Iseppon A.M."/>
        </authorList>
    </citation>
    <scope>NUCLEOTIDE SEQUENCE [LARGE SCALE GENOMIC DNA]</scope>
    <source>
        <tissue evidence="2">Leaves</tissue>
    </source>
</reference>
<dbReference type="Proteomes" id="UP001341840">
    <property type="component" value="Unassembled WGS sequence"/>
</dbReference>
<gene>
    <name evidence="2" type="ORF">PIB30_094889</name>
</gene>
<protein>
    <submittedName>
        <fullName evidence="2">Uncharacterized protein</fullName>
    </submittedName>
</protein>
<feature type="region of interest" description="Disordered" evidence="1">
    <location>
        <begin position="1"/>
        <end position="32"/>
    </location>
</feature>
<proteinExistence type="predicted"/>
<sequence>MLNHQRSSFPQQGSNMSNQAPKSSQPWSMKQAMPQPCLGVIHDERPAAALVTGLEFLDFENRKNGERKLEEQETGFWSNSGQSPTPRRGTQRLGVQ</sequence>
<feature type="region of interest" description="Disordered" evidence="1">
    <location>
        <begin position="65"/>
        <end position="96"/>
    </location>
</feature>
<name>A0ABU6VWN2_9FABA</name>
<feature type="non-terminal residue" evidence="2">
    <location>
        <position position="96"/>
    </location>
</feature>
<dbReference type="EMBL" id="JASCZI010153164">
    <property type="protein sequence ID" value="MED6177118.1"/>
    <property type="molecule type" value="Genomic_DNA"/>
</dbReference>
<accession>A0ABU6VWN2</accession>
<evidence type="ECO:0000313" key="2">
    <source>
        <dbReference type="EMBL" id="MED6177118.1"/>
    </source>
</evidence>
<keyword evidence="3" id="KW-1185">Reference proteome</keyword>
<organism evidence="2 3">
    <name type="scientific">Stylosanthes scabra</name>
    <dbReference type="NCBI Taxonomy" id="79078"/>
    <lineage>
        <taxon>Eukaryota</taxon>
        <taxon>Viridiplantae</taxon>
        <taxon>Streptophyta</taxon>
        <taxon>Embryophyta</taxon>
        <taxon>Tracheophyta</taxon>
        <taxon>Spermatophyta</taxon>
        <taxon>Magnoliopsida</taxon>
        <taxon>eudicotyledons</taxon>
        <taxon>Gunneridae</taxon>
        <taxon>Pentapetalae</taxon>
        <taxon>rosids</taxon>
        <taxon>fabids</taxon>
        <taxon>Fabales</taxon>
        <taxon>Fabaceae</taxon>
        <taxon>Papilionoideae</taxon>
        <taxon>50 kb inversion clade</taxon>
        <taxon>dalbergioids sensu lato</taxon>
        <taxon>Dalbergieae</taxon>
        <taxon>Pterocarpus clade</taxon>
        <taxon>Stylosanthes</taxon>
    </lineage>
</organism>
<feature type="compositionally biased region" description="Polar residues" evidence="1">
    <location>
        <begin position="1"/>
        <end position="28"/>
    </location>
</feature>
<evidence type="ECO:0000313" key="3">
    <source>
        <dbReference type="Proteomes" id="UP001341840"/>
    </source>
</evidence>
<comment type="caution">
    <text evidence="2">The sequence shown here is derived from an EMBL/GenBank/DDBJ whole genome shotgun (WGS) entry which is preliminary data.</text>
</comment>
<feature type="compositionally biased region" description="Polar residues" evidence="1">
    <location>
        <begin position="75"/>
        <end position="85"/>
    </location>
</feature>
<evidence type="ECO:0000256" key="1">
    <source>
        <dbReference type="SAM" id="MobiDB-lite"/>
    </source>
</evidence>